<dbReference type="InterPro" id="IPR002314">
    <property type="entry name" value="aa-tRNA-synt_IIb"/>
</dbReference>
<keyword evidence="10" id="KW-0648">Protein biosynthesis</keyword>
<evidence type="ECO:0000256" key="8">
    <source>
        <dbReference type="ARBA" id="ARBA00022741"/>
    </source>
</evidence>
<dbReference type="Gene3D" id="3.30.40.230">
    <property type="match status" value="1"/>
</dbReference>
<dbReference type="EMBL" id="CAJMWV010000840">
    <property type="protein sequence ID" value="CAE6417485.1"/>
    <property type="molecule type" value="Genomic_DNA"/>
</dbReference>
<comment type="catalytic activity">
    <reaction evidence="13">
        <text>2 ATP + H(+) = P(1),P(4)-bis(5'-adenosyl) tetraphosphate + diphosphate</text>
        <dbReference type="Rhea" id="RHEA:34935"/>
        <dbReference type="ChEBI" id="CHEBI:15378"/>
        <dbReference type="ChEBI" id="CHEBI:30616"/>
        <dbReference type="ChEBI" id="CHEBI:33019"/>
        <dbReference type="ChEBI" id="CHEBI:58141"/>
    </reaction>
</comment>
<dbReference type="PANTHER" id="PTHR10745:SF0">
    <property type="entry name" value="GLYCINE--TRNA LIGASE"/>
    <property type="match status" value="1"/>
</dbReference>
<protein>
    <recommendedName>
        <fullName evidence="4">glycine--tRNA ligase</fullName>
        <ecNumber evidence="4">6.1.1.14</ecNumber>
    </recommendedName>
    <alternativeName>
        <fullName evidence="12">Diadenosine tetraphosphate synthetase</fullName>
    </alternativeName>
</protein>
<keyword evidence="8" id="KW-0547">Nucleotide-binding</keyword>
<keyword evidence="9" id="KW-0067">ATP-binding</keyword>
<comment type="subcellular location">
    <subcellularLocation>
        <location evidence="1">Cytoplasm</location>
    </subcellularLocation>
</comment>
<evidence type="ECO:0000256" key="2">
    <source>
        <dbReference type="ARBA" id="ARBA00008226"/>
    </source>
</evidence>
<name>A0A8H2X521_9AGAM</name>
<organism evidence="15 16">
    <name type="scientific">Rhizoctonia solani</name>
    <dbReference type="NCBI Taxonomy" id="456999"/>
    <lineage>
        <taxon>Eukaryota</taxon>
        <taxon>Fungi</taxon>
        <taxon>Dikarya</taxon>
        <taxon>Basidiomycota</taxon>
        <taxon>Agaricomycotina</taxon>
        <taxon>Agaricomycetes</taxon>
        <taxon>Cantharellales</taxon>
        <taxon>Ceratobasidiaceae</taxon>
        <taxon>Rhizoctonia</taxon>
    </lineage>
</organism>
<evidence type="ECO:0000256" key="4">
    <source>
        <dbReference type="ARBA" id="ARBA00012829"/>
    </source>
</evidence>
<dbReference type="FunFam" id="3.40.50.800:FF:000004">
    <property type="entry name" value="Glycine--tRNA ligase 2"/>
    <property type="match status" value="1"/>
</dbReference>
<evidence type="ECO:0000256" key="10">
    <source>
        <dbReference type="ARBA" id="ARBA00022917"/>
    </source>
</evidence>
<dbReference type="InterPro" id="IPR036621">
    <property type="entry name" value="Anticodon-bd_dom_sf"/>
</dbReference>
<dbReference type="FunFam" id="3.30.720.200:FF:000001">
    <property type="entry name" value="Glycine--tRNA ligase 2"/>
    <property type="match status" value="1"/>
</dbReference>
<evidence type="ECO:0000256" key="3">
    <source>
        <dbReference type="ARBA" id="ARBA00011738"/>
    </source>
</evidence>
<dbReference type="GO" id="GO:0005739">
    <property type="term" value="C:mitochondrion"/>
    <property type="evidence" value="ECO:0007669"/>
    <property type="project" value="TreeGrafter"/>
</dbReference>
<keyword evidence="6" id="KW-0436">Ligase</keyword>
<dbReference type="FunFam" id="3.30.930.10:FF:000010">
    <property type="entry name" value="Glycyl-tRNA synthetase 1"/>
    <property type="match status" value="1"/>
</dbReference>
<dbReference type="PRINTS" id="PR01043">
    <property type="entry name" value="TRNASYNTHGLY"/>
</dbReference>
<evidence type="ECO:0000256" key="6">
    <source>
        <dbReference type="ARBA" id="ARBA00022598"/>
    </source>
</evidence>
<dbReference type="InterPro" id="IPR045864">
    <property type="entry name" value="aa-tRNA-synth_II/BPL/LPL"/>
</dbReference>
<dbReference type="Gene3D" id="3.30.930.10">
    <property type="entry name" value="Bira Bifunctional Protein, Domain 2"/>
    <property type="match status" value="1"/>
</dbReference>
<accession>A0A8H2X521</accession>
<dbReference type="InterPro" id="IPR006195">
    <property type="entry name" value="aa-tRNA-synth_II"/>
</dbReference>
<dbReference type="PANTHER" id="PTHR10745">
    <property type="entry name" value="GLYCYL-TRNA SYNTHETASE/DNA POLYMERASE SUBUNIT GAMMA-2"/>
    <property type="match status" value="1"/>
</dbReference>
<dbReference type="InterPro" id="IPR027031">
    <property type="entry name" value="Gly-tRNA_synthase/POLG2"/>
</dbReference>
<dbReference type="InterPro" id="IPR033731">
    <property type="entry name" value="GlyRS-like_core"/>
</dbReference>
<evidence type="ECO:0000256" key="12">
    <source>
        <dbReference type="ARBA" id="ARBA00030057"/>
    </source>
</evidence>
<evidence type="ECO:0000313" key="16">
    <source>
        <dbReference type="Proteomes" id="UP000663831"/>
    </source>
</evidence>
<dbReference type="Gene3D" id="3.30.720.200">
    <property type="match status" value="1"/>
</dbReference>
<keyword evidence="7" id="KW-0808">Transferase</keyword>
<dbReference type="GO" id="GO:0016740">
    <property type="term" value="F:transferase activity"/>
    <property type="evidence" value="ECO:0007669"/>
    <property type="project" value="UniProtKB-KW"/>
</dbReference>
<dbReference type="GO" id="GO:0004820">
    <property type="term" value="F:glycine-tRNA ligase activity"/>
    <property type="evidence" value="ECO:0007669"/>
    <property type="project" value="UniProtKB-EC"/>
</dbReference>
<dbReference type="GO" id="GO:0005524">
    <property type="term" value="F:ATP binding"/>
    <property type="evidence" value="ECO:0007669"/>
    <property type="project" value="UniProtKB-KW"/>
</dbReference>
<sequence length="705" mass="78503">MIYGRIGSLCWQLGHRSLALSRIYTIRKMSSAEAASVVNKKAHPFDKAQLDTLITSRFFFAPAFEIYGGESFKLQNELTLSYPPTQVLLGCTIMVPPGSALQANILDVWRKHFIIEENMLEVDTTIMTPSAVFETSGHVAKFADWMVKDLVTGEVLRADHLVEAVLEARLKGDKEARGVAEEAAVEEKDAKKKKKKVKSTAVKLDDAVVSVYNTTLAQIDNYTGEELGAIIREHEIKNPDTNNAVGEPVQFNLMFDSMIGPTGKLKGYLRPETAQGHFVNFNRLLGFNNGRLPFASAQIGRSFRNEISPRAGLLRVREFTMAEIEHFVDPESKKHSRFDEIKDIKPKLLPKDVQMQGRTDLLEMSIGEAVEKKIIDNETLGYFVGRIHMFLLQIGIDPERLRFRQHMPNEMAHYATDCWDAEIQSSYGWIECVGCADRSAYDLSVHSKRTGQALVASQPLAEPIITERAVAEPNKKTLGKTFGKDMTAIVEVLNKYNDEELMKLKGEVESGNATITLDDGRTFTLNKDLVTVERKTFKQSVREFTPNVIEPSFGIGRILYSLLEHSYWRREQDVARGVLSFPTCVAPTKVLLVPISANPAFLPLIKEISAKLRAAGISARVDDSSATIGKRYSRNDELGTPYGITIDFASVQKNTVTLRERDTTDQRIGPVDQVIAVVADLVAGNISWPAACTKLPAYDGVQAVD</sequence>
<keyword evidence="11" id="KW-0030">Aminoacyl-tRNA synthetase</keyword>
<evidence type="ECO:0000256" key="13">
    <source>
        <dbReference type="ARBA" id="ARBA00051967"/>
    </source>
</evidence>
<reference evidence="15" key="1">
    <citation type="submission" date="2021-01" db="EMBL/GenBank/DDBJ databases">
        <authorList>
            <person name="Kaushik A."/>
        </authorList>
    </citation>
    <scope>NUCLEOTIDE SEQUENCE</scope>
    <source>
        <strain evidence="15">AG3-1AP</strain>
    </source>
</reference>
<dbReference type="FunFam" id="3.30.930.10:FF:000158">
    <property type="entry name" value="Glycyl-tRNA synthetase"/>
    <property type="match status" value="1"/>
</dbReference>
<evidence type="ECO:0000256" key="1">
    <source>
        <dbReference type="ARBA" id="ARBA00004496"/>
    </source>
</evidence>
<dbReference type="SUPFAM" id="SSF52954">
    <property type="entry name" value="Class II aaRS ABD-related"/>
    <property type="match status" value="1"/>
</dbReference>
<evidence type="ECO:0000313" key="15">
    <source>
        <dbReference type="EMBL" id="CAE6417485.1"/>
    </source>
</evidence>
<evidence type="ECO:0000256" key="5">
    <source>
        <dbReference type="ARBA" id="ARBA00022490"/>
    </source>
</evidence>
<comment type="similarity">
    <text evidence="2">Belongs to the class-II aminoacyl-tRNA synthetase family.</text>
</comment>
<dbReference type="NCBIfam" id="NF003211">
    <property type="entry name" value="PRK04173.1"/>
    <property type="match status" value="1"/>
</dbReference>
<comment type="subunit">
    <text evidence="3">Homodimer.</text>
</comment>
<proteinExistence type="inferred from homology"/>
<keyword evidence="5" id="KW-0963">Cytoplasm</keyword>
<evidence type="ECO:0000256" key="7">
    <source>
        <dbReference type="ARBA" id="ARBA00022679"/>
    </source>
</evidence>
<dbReference type="Gene3D" id="3.40.50.800">
    <property type="entry name" value="Anticodon-binding domain"/>
    <property type="match status" value="1"/>
</dbReference>
<dbReference type="GO" id="GO:0070150">
    <property type="term" value="P:mitochondrial glycyl-tRNA aminoacylation"/>
    <property type="evidence" value="ECO:0007669"/>
    <property type="project" value="TreeGrafter"/>
</dbReference>
<evidence type="ECO:0000256" key="11">
    <source>
        <dbReference type="ARBA" id="ARBA00023146"/>
    </source>
</evidence>
<dbReference type="AlphaFoldDB" id="A0A8H2X521"/>
<dbReference type="InterPro" id="IPR002315">
    <property type="entry name" value="tRNA-synt_gly"/>
</dbReference>
<dbReference type="InterPro" id="IPR004154">
    <property type="entry name" value="Anticodon-bd"/>
</dbReference>
<dbReference type="NCBIfam" id="TIGR00389">
    <property type="entry name" value="glyS_dimeric"/>
    <property type="match status" value="1"/>
</dbReference>
<feature type="domain" description="Aminoacyl-transfer RNA synthetases class-II family profile" evidence="14">
    <location>
        <begin position="225"/>
        <end position="594"/>
    </location>
</feature>
<dbReference type="SUPFAM" id="SSF55681">
    <property type="entry name" value="Class II aaRS and biotin synthetases"/>
    <property type="match status" value="1"/>
</dbReference>
<dbReference type="Pfam" id="PF00587">
    <property type="entry name" value="tRNA-synt_2b"/>
    <property type="match status" value="1"/>
</dbReference>
<dbReference type="CDD" id="cd00774">
    <property type="entry name" value="GlyRS-like_core"/>
    <property type="match status" value="1"/>
</dbReference>
<dbReference type="Proteomes" id="UP000663831">
    <property type="component" value="Unassembled WGS sequence"/>
</dbReference>
<dbReference type="Pfam" id="PF03129">
    <property type="entry name" value="HGTP_anticodon"/>
    <property type="match status" value="1"/>
</dbReference>
<dbReference type="EC" id="6.1.1.14" evidence="4"/>
<evidence type="ECO:0000256" key="9">
    <source>
        <dbReference type="ARBA" id="ARBA00022840"/>
    </source>
</evidence>
<gene>
    <name evidence="15" type="ORF">RDB_LOCUS28683</name>
</gene>
<comment type="caution">
    <text evidence="15">The sequence shown here is derived from an EMBL/GenBank/DDBJ whole genome shotgun (WGS) entry which is preliminary data.</text>
</comment>
<dbReference type="PROSITE" id="PS50862">
    <property type="entry name" value="AA_TRNA_LIGASE_II"/>
    <property type="match status" value="1"/>
</dbReference>
<evidence type="ECO:0000259" key="14">
    <source>
        <dbReference type="PROSITE" id="PS50862"/>
    </source>
</evidence>